<evidence type="ECO:0000313" key="2">
    <source>
        <dbReference type="Proteomes" id="UP000480222"/>
    </source>
</evidence>
<evidence type="ECO:0000313" key="1">
    <source>
        <dbReference type="EMBL" id="CAB0594970.1"/>
    </source>
</evidence>
<comment type="caution">
    <text evidence="1">The sequence shown here is derived from an EMBL/GenBank/DDBJ whole genome shotgun (WGS) entry which is preliminary data.</text>
</comment>
<dbReference type="EMBL" id="CADDAV010000010">
    <property type="protein sequence ID" value="CAB0594970.1"/>
    <property type="molecule type" value="Genomic_DNA"/>
</dbReference>
<proteinExistence type="predicted"/>
<name>A0A811G418_CORDP</name>
<protein>
    <submittedName>
        <fullName evidence="1">Uncharacterized protein</fullName>
    </submittedName>
</protein>
<reference evidence="1 2" key="1">
    <citation type="submission" date="2020-02" db="EMBL/GenBank/DDBJ databases">
        <authorList>
            <person name="Brisse S."/>
        </authorList>
    </citation>
    <scope>NUCLEOTIDE SEQUENCE [LARGE SCALE GENOMIC DNA]</scope>
    <source>
        <strain evidence="1">CIP107547</strain>
    </source>
</reference>
<sequence>MGKSLSPMHFSNETWAFAHLTWVLFERWHAQTTPEPGWLCIARLVLDVDPAYRVGIRGLGSDRPKVRHRKVHTETR</sequence>
<accession>A0A811G418</accession>
<dbReference type="AlphaFoldDB" id="A0A811G418"/>
<dbReference type="Proteomes" id="UP000480222">
    <property type="component" value="Unassembled WGS sequence"/>
</dbReference>
<organism evidence="1 2">
    <name type="scientific">Corynebacterium diphtheriae</name>
    <dbReference type="NCBI Taxonomy" id="1717"/>
    <lineage>
        <taxon>Bacteria</taxon>
        <taxon>Bacillati</taxon>
        <taxon>Actinomycetota</taxon>
        <taxon>Actinomycetes</taxon>
        <taxon>Mycobacteriales</taxon>
        <taxon>Corynebacteriaceae</taxon>
        <taxon>Corynebacterium</taxon>
    </lineage>
</organism>
<gene>
    <name evidence="1" type="ORF">CIP107547_00948</name>
</gene>